<evidence type="ECO:0000259" key="9">
    <source>
        <dbReference type="PROSITE" id="PS52048"/>
    </source>
</evidence>
<keyword evidence="2 6" id="KW-0645">Protease</keyword>
<dbReference type="EC" id="3.4.19.12" evidence="7"/>
<evidence type="ECO:0000256" key="4">
    <source>
        <dbReference type="ARBA" id="ARBA00022801"/>
    </source>
</evidence>
<dbReference type="AlphaFoldDB" id="A0A024SBA7"/>
<dbReference type="OrthoDB" id="1924260at2759"/>
<reference evidence="11" key="1">
    <citation type="journal article" date="2013" name="Ind. Biotechnol.">
        <title>Comparative genomics analysis of Trichoderma reesei strains.</title>
        <authorList>
            <person name="Koike H."/>
            <person name="Aerts A."/>
            <person name="LaButti K."/>
            <person name="Grigoriev I.V."/>
            <person name="Baker S.E."/>
        </authorList>
    </citation>
    <scope>NUCLEOTIDE SEQUENCE [LARGE SCALE GENOMIC DNA]</scope>
    <source>
        <strain evidence="11">ATCC 56765 / BCRC 32924 / NRRL 11460 / Rut C-30</strain>
    </source>
</reference>
<feature type="active site" description="Nucleophile" evidence="6">
    <location>
        <position position="172"/>
    </location>
</feature>
<accession>A0A024SBA7</accession>
<dbReference type="PRINTS" id="PR00707">
    <property type="entry name" value="UBCTHYDRLASE"/>
</dbReference>
<dbReference type="KEGG" id="trr:M419DRAFT_78003"/>
<organism evidence="10 11">
    <name type="scientific">Hypocrea jecorina (strain ATCC 56765 / BCRC 32924 / NRRL 11460 / Rut C-30)</name>
    <name type="common">Trichoderma reesei</name>
    <dbReference type="NCBI Taxonomy" id="1344414"/>
    <lineage>
        <taxon>Eukaryota</taxon>
        <taxon>Fungi</taxon>
        <taxon>Dikarya</taxon>
        <taxon>Ascomycota</taxon>
        <taxon>Pezizomycotina</taxon>
        <taxon>Sordariomycetes</taxon>
        <taxon>Hypocreomycetidae</taxon>
        <taxon>Hypocreales</taxon>
        <taxon>Hypocreaceae</taxon>
        <taxon>Trichoderma</taxon>
    </lineage>
</organism>
<feature type="site" description="Transition state stabilizer" evidence="6">
    <location>
        <position position="166"/>
    </location>
</feature>
<feature type="domain" description="UCH catalytic" evidence="9">
    <location>
        <begin position="93"/>
        <end position="337"/>
    </location>
</feature>
<comment type="catalytic activity">
    <reaction evidence="1 6 7">
        <text>Thiol-dependent hydrolysis of ester, thioester, amide, peptide and isopeptide bonds formed by the C-terminal Gly of ubiquitin (a 76-residue protein attached to proteins as an intracellular targeting signal).</text>
        <dbReference type="EC" id="3.4.19.12"/>
    </reaction>
</comment>
<keyword evidence="4 6" id="KW-0378">Hydrolase</keyword>
<evidence type="ECO:0000256" key="8">
    <source>
        <dbReference type="SAM" id="MobiDB-lite"/>
    </source>
</evidence>
<dbReference type="GO" id="GO:0004843">
    <property type="term" value="F:cysteine-type deubiquitinase activity"/>
    <property type="evidence" value="ECO:0007669"/>
    <property type="project" value="UniProtKB-UniRule"/>
</dbReference>
<dbReference type="PROSITE" id="PS52049">
    <property type="entry name" value="ULD"/>
    <property type="match status" value="1"/>
</dbReference>
<dbReference type="Proteomes" id="UP000024376">
    <property type="component" value="Unassembled WGS sequence"/>
</dbReference>
<dbReference type="GO" id="GO:0006511">
    <property type="term" value="P:ubiquitin-dependent protein catabolic process"/>
    <property type="evidence" value="ECO:0007669"/>
    <property type="project" value="UniProtKB-UniRule"/>
</dbReference>
<feature type="region of interest" description="Disordered" evidence="8">
    <location>
        <begin position="1"/>
        <end position="64"/>
    </location>
</feature>
<dbReference type="PROSITE" id="PS52048">
    <property type="entry name" value="UCH_DOMAIN"/>
    <property type="match status" value="1"/>
</dbReference>
<dbReference type="Gene3D" id="3.40.532.10">
    <property type="entry name" value="Peptidase C12, ubiquitin carboxyl-terminal hydrolase"/>
    <property type="match status" value="1"/>
</dbReference>
<dbReference type="EMBL" id="KI911145">
    <property type="protein sequence ID" value="ETS02629.1"/>
    <property type="molecule type" value="Genomic_DNA"/>
</dbReference>
<feature type="compositionally biased region" description="Basic and acidic residues" evidence="8">
    <location>
        <begin position="9"/>
        <end position="20"/>
    </location>
</feature>
<dbReference type="InterPro" id="IPR036959">
    <property type="entry name" value="Peptidase_C12_UCH_sf"/>
</dbReference>
<comment type="similarity">
    <text evidence="6 7">Belongs to the peptidase C12 family.</text>
</comment>
<keyword evidence="3 6" id="KW-0833">Ubl conjugation pathway</keyword>
<sequence length="482" mass="54217">MPNSVRPSPPKDADDAPCEKHLRRSSRRAASSIVVKAPEAFVESPSTSSPNEPRRNPKRKAAEAATEALNLPDNLLDEALRPLTAADVEEWEGWVELESEPAFFNTILHHLGVKDVKVQELFSIDQSWLDTLLKPIYGLIFLFQYTPDVDEGEGEDETGSLWFANQTTNNACATFALLNIVMNAQGLELGDQLREFKEATKNMNTVLRGHEISNNKFMRSIHNSFTRRMDHLNVDLCLENAVSDTKSKKAKTGGSRTTKKASRKKRADDDYGFHFIAYVPVDGYVWELDGLRSKPHRIGRIGDDETCWTNIARPQIEGRILQYEESQISFNLLALCQRPVTLHTRSIIEAAASIALLKEHLKHDGSFTHLVNKQPPVLDVGNPADLAEFNLRPSDFESAVLGETVKARISRAASDSEQAWALYEQFVVDLKVAIGEYRAEIISLAVDEQRVKDRKKDYGQALHRWVQKLAEKGVLQEMIENS</sequence>
<dbReference type="GO" id="GO:0016579">
    <property type="term" value="P:protein deubiquitination"/>
    <property type="evidence" value="ECO:0007669"/>
    <property type="project" value="TreeGrafter"/>
</dbReference>
<evidence type="ECO:0000256" key="1">
    <source>
        <dbReference type="ARBA" id="ARBA00000707"/>
    </source>
</evidence>
<evidence type="ECO:0000313" key="10">
    <source>
        <dbReference type="EMBL" id="ETS02629.1"/>
    </source>
</evidence>
<dbReference type="InterPro" id="IPR001578">
    <property type="entry name" value="Peptidase_C12_UCH"/>
</dbReference>
<feature type="site" description="Important for enzyme activity" evidence="6">
    <location>
        <position position="289"/>
    </location>
</feature>
<evidence type="ECO:0000313" key="11">
    <source>
        <dbReference type="Proteomes" id="UP000024376"/>
    </source>
</evidence>
<gene>
    <name evidence="10" type="ORF">M419DRAFT_78003</name>
</gene>
<dbReference type="PANTHER" id="PTHR10589">
    <property type="entry name" value="UBIQUITIN CARBOXYL-TERMINAL HYDROLASE"/>
    <property type="match status" value="1"/>
</dbReference>
<feature type="active site" description="Proton donor" evidence="6">
    <location>
        <position position="274"/>
    </location>
</feature>
<dbReference type="PANTHER" id="PTHR10589:SF29">
    <property type="entry name" value="UBIQUITIN CARBOXYL-TERMINAL HYDROLASE"/>
    <property type="match status" value="1"/>
</dbReference>
<dbReference type="InterPro" id="IPR038765">
    <property type="entry name" value="Papain-like_cys_pep_sf"/>
</dbReference>
<dbReference type="SUPFAM" id="SSF54001">
    <property type="entry name" value="Cysteine proteinases"/>
    <property type="match status" value="1"/>
</dbReference>
<proteinExistence type="inferred from homology"/>
<protein>
    <recommendedName>
        <fullName evidence="7">Ubiquitin carboxyl-terminal hydrolase</fullName>
        <ecNumber evidence="7">3.4.19.12</ecNumber>
    </recommendedName>
</protein>
<dbReference type="CDD" id="cd09617">
    <property type="entry name" value="Peptidase_C12_UCH37_BAP1"/>
    <property type="match status" value="1"/>
</dbReference>
<evidence type="ECO:0000256" key="7">
    <source>
        <dbReference type="RuleBase" id="RU361215"/>
    </source>
</evidence>
<dbReference type="GO" id="GO:0005737">
    <property type="term" value="C:cytoplasm"/>
    <property type="evidence" value="ECO:0007669"/>
    <property type="project" value="TreeGrafter"/>
</dbReference>
<name>A0A024SBA7_HYPJR</name>
<dbReference type="FunFam" id="3.40.532.10:FF:000010">
    <property type="entry name" value="Ubiquitin carboxyl-terminal hydrolase"/>
    <property type="match status" value="1"/>
</dbReference>
<dbReference type="Pfam" id="PF01088">
    <property type="entry name" value="Peptidase_C12"/>
    <property type="match status" value="1"/>
</dbReference>
<evidence type="ECO:0000256" key="3">
    <source>
        <dbReference type="ARBA" id="ARBA00022786"/>
    </source>
</evidence>
<dbReference type="HOGENOM" id="CLU_018316_3_1_1"/>
<evidence type="ECO:0000256" key="6">
    <source>
        <dbReference type="PROSITE-ProRule" id="PRU01393"/>
    </source>
</evidence>
<evidence type="ECO:0000256" key="2">
    <source>
        <dbReference type="ARBA" id="ARBA00022670"/>
    </source>
</evidence>
<evidence type="ECO:0000256" key="5">
    <source>
        <dbReference type="ARBA" id="ARBA00022807"/>
    </source>
</evidence>
<keyword evidence="5 6" id="KW-0788">Thiol protease</keyword>